<reference evidence="1 2" key="1">
    <citation type="submission" date="2021-06" db="EMBL/GenBank/DDBJ databases">
        <authorList>
            <person name="Kallberg Y."/>
            <person name="Tangrot J."/>
            <person name="Rosling A."/>
        </authorList>
    </citation>
    <scope>NUCLEOTIDE SEQUENCE [LARGE SCALE GENOMIC DNA]</scope>
    <source>
        <strain evidence="1 2">120-4 pot B 10/14</strain>
    </source>
</reference>
<organism evidence="1 2">
    <name type="scientific">Gigaspora margarita</name>
    <dbReference type="NCBI Taxonomy" id="4874"/>
    <lineage>
        <taxon>Eukaryota</taxon>
        <taxon>Fungi</taxon>
        <taxon>Fungi incertae sedis</taxon>
        <taxon>Mucoromycota</taxon>
        <taxon>Glomeromycotina</taxon>
        <taxon>Glomeromycetes</taxon>
        <taxon>Diversisporales</taxon>
        <taxon>Gigasporaceae</taxon>
        <taxon>Gigaspora</taxon>
    </lineage>
</organism>
<evidence type="ECO:0000313" key="1">
    <source>
        <dbReference type="EMBL" id="CAG8805594.1"/>
    </source>
</evidence>
<evidence type="ECO:0000313" key="2">
    <source>
        <dbReference type="Proteomes" id="UP000789901"/>
    </source>
</evidence>
<dbReference type="Proteomes" id="UP000789901">
    <property type="component" value="Unassembled WGS sequence"/>
</dbReference>
<keyword evidence="2" id="KW-1185">Reference proteome</keyword>
<protein>
    <submittedName>
        <fullName evidence="1">18159_t:CDS:1</fullName>
    </submittedName>
</protein>
<gene>
    <name evidence="1" type="ORF">GMARGA_LOCUS24124</name>
</gene>
<feature type="non-terminal residue" evidence="1">
    <location>
        <position position="109"/>
    </location>
</feature>
<name>A0ABN7VZC5_GIGMA</name>
<proteinExistence type="predicted"/>
<sequence length="109" mass="12797">MQDYKLGYQNFCYASQALADLWRKDLIYKKLVFAEYINKQTNSFSNILSSINKNKLENKKYKKNSKNNNENNDNLFTEEATILLSTSNRFLPPLIKGKDDYYVNAIHTL</sequence>
<accession>A0ABN7VZC5</accession>
<dbReference type="EMBL" id="CAJVQB010025104">
    <property type="protein sequence ID" value="CAG8805594.1"/>
    <property type="molecule type" value="Genomic_DNA"/>
</dbReference>
<comment type="caution">
    <text evidence="1">The sequence shown here is derived from an EMBL/GenBank/DDBJ whole genome shotgun (WGS) entry which is preliminary data.</text>
</comment>